<evidence type="ECO:0000256" key="7">
    <source>
        <dbReference type="SAM" id="SignalP"/>
    </source>
</evidence>
<dbReference type="GO" id="GO:0008270">
    <property type="term" value="F:zinc ion binding"/>
    <property type="evidence" value="ECO:0007669"/>
    <property type="project" value="InterPro"/>
</dbReference>
<protein>
    <recommendedName>
        <fullName evidence="8">Xylanolytic transcriptional activator regulatory domain-containing protein</fullName>
    </recommendedName>
</protein>
<keyword evidence="2" id="KW-0479">Metal-binding</keyword>
<feature type="domain" description="Xylanolytic transcriptional activator regulatory" evidence="8">
    <location>
        <begin position="234"/>
        <end position="325"/>
    </location>
</feature>
<dbReference type="PANTHER" id="PTHR47338:SF28">
    <property type="entry name" value="C6 TRANSCRIPTION FACTOR"/>
    <property type="match status" value="1"/>
</dbReference>
<feature type="compositionally biased region" description="Polar residues" evidence="6">
    <location>
        <begin position="253"/>
        <end position="265"/>
    </location>
</feature>
<organism evidence="9 10">
    <name type="scientific">Cladophialophora chaetospira</name>
    <dbReference type="NCBI Taxonomy" id="386627"/>
    <lineage>
        <taxon>Eukaryota</taxon>
        <taxon>Fungi</taxon>
        <taxon>Dikarya</taxon>
        <taxon>Ascomycota</taxon>
        <taxon>Pezizomycotina</taxon>
        <taxon>Eurotiomycetes</taxon>
        <taxon>Chaetothyriomycetidae</taxon>
        <taxon>Chaetothyriales</taxon>
        <taxon>Herpotrichiellaceae</taxon>
        <taxon>Cladophialophora</taxon>
    </lineage>
</organism>
<evidence type="ECO:0000256" key="5">
    <source>
        <dbReference type="ARBA" id="ARBA00023242"/>
    </source>
</evidence>
<feature type="chain" id="PRO_5041285724" description="Xylanolytic transcriptional activator regulatory domain-containing protein" evidence="7">
    <location>
        <begin position="18"/>
        <end position="614"/>
    </location>
</feature>
<dbReference type="EMBL" id="JAPDRK010000002">
    <property type="protein sequence ID" value="KAJ9615902.1"/>
    <property type="molecule type" value="Genomic_DNA"/>
</dbReference>
<sequence>MTALWGMLTLLVSGATCVYQEKGRPGLRPGYGKALEERMSLMENNMDKINHSIQEVLNHVLPDRAASNTTTSTPTRDAGLLGSNIDGAQLWQQSQQLPELPYLPSSPLMERLPATLSTTAPLATDSRLPSIQVLQELVELFFAMIHPFAPLFCKQNFIANMFAPDRQVLLHGVVAVSFRFWKRQAPSAAERESFVRVSREEVLLKTIDVCSLVSTQALALLALDAIGQGPGPRTLNLMGMLVTAVHQLGLAKSRSSTTPETNTPLVRNEDPDDGMDSSNVQVEEKRRLFWTIYGLDRFSSVSHGQSGGIDTKTVKLSYPSSDLDWGQSTVPEWFQAGLQSKPAHAHCNAKIWHHNIDLLALLDRSNQLLIQPVNLSLPAHCQEWQSIFRRLDIAMSTWFENLPAEIRDRPTDFDPTWVMLHATFHLINIRMYTVAAFPSTTSPYLKPSSAARGRCRQAIRTVASLASSLQPHELDRLNPMFSFVVWVAARSLIILWTTGYETAYGSMPTDLEPLLNVLRQMATRWLCAQRYADLLQLILDTKNNPGGPTGLEIFNDTRRTSYGLQNLLGTLAVPPAPDAFSGSFDFLDMPLLDVSDFGTSRMGAFGAENDGDWL</sequence>
<feature type="signal peptide" evidence="7">
    <location>
        <begin position="1"/>
        <end position="17"/>
    </location>
</feature>
<dbReference type="GO" id="GO:0000981">
    <property type="term" value="F:DNA-binding transcription factor activity, RNA polymerase II-specific"/>
    <property type="evidence" value="ECO:0007669"/>
    <property type="project" value="InterPro"/>
</dbReference>
<dbReference type="GO" id="GO:0003677">
    <property type="term" value="F:DNA binding"/>
    <property type="evidence" value="ECO:0007669"/>
    <property type="project" value="InterPro"/>
</dbReference>
<evidence type="ECO:0000313" key="9">
    <source>
        <dbReference type="EMBL" id="KAJ9615902.1"/>
    </source>
</evidence>
<reference evidence="9" key="1">
    <citation type="submission" date="2022-10" db="EMBL/GenBank/DDBJ databases">
        <title>Culturing micro-colonial fungi from biological soil crusts in the Mojave desert and describing Neophaeococcomyces mojavensis, and introducing the new genera and species Taxawa tesnikishii.</title>
        <authorList>
            <person name="Kurbessoian T."/>
            <person name="Stajich J.E."/>
        </authorList>
    </citation>
    <scope>NUCLEOTIDE SEQUENCE</scope>
    <source>
        <strain evidence="9">TK_41</strain>
    </source>
</reference>
<dbReference type="SMART" id="SM00906">
    <property type="entry name" value="Fungal_trans"/>
    <property type="match status" value="1"/>
</dbReference>
<keyword evidence="10" id="KW-1185">Reference proteome</keyword>
<keyword evidence="7" id="KW-0732">Signal</keyword>
<evidence type="ECO:0000256" key="6">
    <source>
        <dbReference type="SAM" id="MobiDB-lite"/>
    </source>
</evidence>
<keyword evidence="4" id="KW-0804">Transcription</keyword>
<evidence type="ECO:0000313" key="10">
    <source>
        <dbReference type="Proteomes" id="UP001172673"/>
    </source>
</evidence>
<dbReference type="GO" id="GO:0006351">
    <property type="term" value="P:DNA-templated transcription"/>
    <property type="evidence" value="ECO:0007669"/>
    <property type="project" value="InterPro"/>
</dbReference>
<evidence type="ECO:0000256" key="1">
    <source>
        <dbReference type="ARBA" id="ARBA00004123"/>
    </source>
</evidence>
<dbReference type="AlphaFoldDB" id="A0AA38XLW6"/>
<comment type="caution">
    <text evidence="9">The sequence shown here is derived from an EMBL/GenBank/DDBJ whole genome shotgun (WGS) entry which is preliminary data.</text>
</comment>
<keyword evidence="5" id="KW-0539">Nucleus</keyword>
<feature type="region of interest" description="Disordered" evidence="6">
    <location>
        <begin position="253"/>
        <end position="278"/>
    </location>
</feature>
<evidence type="ECO:0000256" key="4">
    <source>
        <dbReference type="ARBA" id="ARBA00023163"/>
    </source>
</evidence>
<evidence type="ECO:0000259" key="8">
    <source>
        <dbReference type="SMART" id="SM00906"/>
    </source>
</evidence>
<dbReference type="CDD" id="cd12148">
    <property type="entry name" value="fungal_TF_MHR"/>
    <property type="match status" value="1"/>
</dbReference>
<name>A0AA38XLW6_9EURO</name>
<gene>
    <name evidence="9" type="ORF">H2200_001979</name>
</gene>
<evidence type="ECO:0000256" key="3">
    <source>
        <dbReference type="ARBA" id="ARBA00023015"/>
    </source>
</evidence>
<dbReference type="Proteomes" id="UP001172673">
    <property type="component" value="Unassembled WGS sequence"/>
</dbReference>
<evidence type="ECO:0000256" key="2">
    <source>
        <dbReference type="ARBA" id="ARBA00022723"/>
    </source>
</evidence>
<proteinExistence type="predicted"/>
<comment type="subcellular location">
    <subcellularLocation>
        <location evidence="1">Nucleus</location>
    </subcellularLocation>
</comment>
<dbReference type="GO" id="GO:0005634">
    <property type="term" value="C:nucleus"/>
    <property type="evidence" value="ECO:0007669"/>
    <property type="project" value="UniProtKB-SubCell"/>
</dbReference>
<dbReference type="InterPro" id="IPR050815">
    <property type="entry name" value="TF_fung"/>
</dbReference>
<dbReference type="InterPro" id="IPR007219">
    <property type="entry name" value="XnlR_reg_dom"/>
</dbReference>
<dbReference type="Pfam" id="PF04082">
    <property type="entry name" value="Fungal_trans"/>
    <property type="match status" value="1"/>
</dbReference>
<dbReference type="PANTHER" id="PTHR47338">
    <property type="entry name" value="ZN(II)2CYS6 TRANSCRIPTION FACTOR (EUROFUNG)-RELATED"/>
    <property type="match status" value="1"/>
</dbReference>
<accession>A0AA38XLW6</accession>
<keyword evidence="3" id="KW-0805">Transcription regulation</keyword>